<evidence type="ECO:0000256" key="2">
    <source>
        <dbReference type="SAM" id="SignalP"/>
    </source>
</evidence>
<feature type="compositionally biased region" description="Pro residues" evidence="1">
    <location>
        <begin position="401"/>
        <end position="413"/>
    </location>
</feature>
<keyword evidence="4" id="KW-1185">Reference proteome</keyword>
<gene>
    <name evidence="3" type="ORF">NDN08_004249</name>
</gene>
<dbReference type="Proteomes" id="UP001157974">
    <property type="component" value="Unassembled WGS sequence"/>
</dbReference>
<evidence type="ECO:0008006" key="5">
    <source>
        <dbReference type="Google" id="ProtNLM"/>
    </source>
</evidence>
<feature type="signal peptide" evidence="2">
    <location>
        <begin position="1"/>
        <end position="19"/>
    </location>
</feature>
<comment type="caution">
    <text evidence="3">The sequence shown here is derived from an EMBL/GenBank/DDBJ whole genome shotgun (WGS) entry which is preliminary data.</text>
</comment>
<dbReference type="InterPro" id="IPR011050">
    <property type="entry name" value="Pectin_lyase_fold/virulence"/>
</dbReference>
<feature type="region of interest" description="Disordered" evidence="1">
    <location>
        <begin position="385"/>
        <end position="421"/>
    </location>
</feature>
<reference evidence="3 4" key="1">
    <citation type="journal article" date="2023" name="Nat. Commun.">
        <title>Origin of minicircular mitochondrial genomes in red algae.</title>
        <authorList>
            <person name="Lee Y."/>
            <person name="Cho C.H."/>
            <person name="Lee Y.M."/>
            <person name="Park S.I."/>
            <person name="Yang J.H."/>
            <person name="West J.A."/>
            <person name="Bhattacharya D."/>
            <person name="Yoon H.S."/>
        </authorList>
    </citation>
    <scope>NUCLEOTIDE SEQUENCE [LARGE SCALE GENOMIC DNA]</scope>
    <source>
        <strain evidence="3 4">CCMP1338</strain>
        <tissue evidence="3">Whole cell</tissue>
    </source>
</reference>
<evidence type="ECO:0000313" key="4">
    <source>
        <dbReference type="Proteomes" id="UP001157974"/>
    </source>
</evidence>
<feature type="chain" id="PRO_5044001173" description="Right handed beta helix domain-containing protein" evidence="2">
    <location>
        <begin position="20"/>
        <end position="785"/>
    </location>
</feature>
<sequence length="785" mass="85399">MRTSMLLGLFALCASCAWAETITLKCDEELRAQVQGAEAGNVLLAGGGCMWTIDKPVRVSVPLTIRGVHARVKNGKFIPIFDVRGDNVTITDCRLVGNFGTIFETRRRPLIYARGSNFVMERLKFFKGSKDGIEVVPRNSQTNPIRNGLIRDIVGYDMNRDVVAIDGNGRDDGSGGDFISNITIDNVRSHTSLQAGAVEVSDGVSDISVRNVYAIDSIYALTIQDHLAVTEENRRIIASNIVADYSNYTFFAETNFTVAHRDVDIRRVMSYKCQKSVFFSHIDNTTATDVRSRHSLNPENDADVIDCNQFTGIDWNFFGNPHPRGYVALRASGSLDVTLKGMIINPKSFYKGGILFVEDVDATEPQLDLSESDLSDALVFETSFVEGTPTPTPSPTATERPPTPSPTLPPSPTATPSQAPNVEPEVEINCAMDLQAQIDAAPPYTTLKAPDGECCNLFTSETFVLAKPLTIAGLCVSLNPGVERKPIFLIQAQEVVILDSVLTGNIGTVDVRKGAPLIIARDSHFAVKGSRLDFSSSHAILVQGSPHKAVLEGGVLRNITGKGNLGSMVNVRGGMHRFGTTRHIVVENIYAEDSKYGGALEMGDGVQDIWADSLSALRCARAVAVWDHGRRRLHVLQRIFVTNVRAEDCKLGLGVRGSKNGFDFSAEGLVAKHCETALAIKGVDYARVYDIVTENAEFTRSQIQVEDAFGTALRHLHFATGRGQAAIFVKASNDVIISDASLAPGTHFQYGLAFDEDNQHPWSAIIFDPNLLDFSNAAISPVVVF</sequence>
<evidence type="ECO:0000256" key="1">
    <source>
        <dbReference type="SAM" id="MobiDB-lite"/>
    </source>
</evidence>
<evidence type="ECO:0000313" key="3">
    <source>
        <dbReference type="EMBL" id="KAJ8903137.1"/>
    </source>
</evidence>
<dbReference type="SUPFAM" id="SSF51126">
    <property type="entry name" value="Pectin lyase-like"/>
    <property type="match status" value="2"/>
</dbReference>
<proteinExistence type="predicted"/>
<protein>
    <recommendedName>
        <fullName evidence="5">Right handed beta helix domain-containing protein</fullName>
    </recommendedName>
</protein>
<accession>A0AAV8UPA6</accession>
<dbReference type="EMBL" id="JAMWBK010000007">
    <property type="protein sequence ID" value="KAJ8903137.1"/>
    <property type="molecule type" value="Genomic_DNA"/>
</dbReference>
<keyword evidence="2" id="KW-0732">Signal</keyword>
<name>A0AAV8UPA6_9RHOD</name>
<dbReference type="AlphaFoldDB" id="A0AAV8UPA6"/>
<organism evidence="3 4">
    <name type="scientific">Rhodosorus marinus</name>
    <dbReference type="NCBI Taxonomy" id="101924"/>
    <lineage>
        <taxon>Eukaryota</taxon>
        <taxon>Rhodophyta</taxon>
        <taxon>Stylonematophyceae</taxon>
        <taxon>Stylonematales</taxon>
        <taxon>Stylonemataceae</taxon>
        <taxon>Rhodosorus</taxon>
    </lineage>
</organism>